<proteinExistence type="predicted"/>
<dbReference type="PANTHER" id="PTHR10694:SF33">
    <property type="entry name" value="LYSINE-SPECIFIC DEMETHYLASE 5"/>
    <property type="match status" value="1"/>
</dbReference>
<feature type="compositionally biased region" description="Basic and acidic residues" evidence="11">
    <location>
        <begin position="1205"/>
        <end position="1222"/>
    </location>
</feature>
<dbReference type="Pfam" id="PF21323">
    <property type="entry name" value="KDM5_C-hel"/>
    <property type="match status" value="1"/>
</dbReference>
<dbReference type="InterPro" id="IPR048615">
    <property type="entry name" value="KDM5_C-hel"/>
</dbReference>
<feature type="compositionally biased region" description="Polar residues" evidence="11">
    <location>
        <begin position="1183"/>
        <end position="1198"/>
    </location>
</feature>
<reference evidence="14" key="1">
    <citation type="submission" date="2015-11" db="EMBL/GenBank/DDBJ databases">
        <title>De novo transcriptome assembly of four potential Pierce s Disease insect vectors from Arizona vineyards.</title>
        <authorList>
            <person name="Tassone E.E."/>
        </authorList>
    </citation>
    <scope>NUCLEOTIDE SEQUENCE</scope>
</reference>
<evidence type="ECO:0000313" key="14">
    <source>
        <dbReference type="EMBL" id="JAS41058.1"/>
    </source>
</evidence>
<evidence type="ECO:0000256" key="10">
    <source>
        <dbReference type="PROSITE-ProRule" id="PRU00146"/>
    </source>
</evidence>
<dbReference type="InterPro" id="IPR004198">
    <property type="entry name" value="Znf_C5HC2"/>
</dbReference>
<evidence type="ECO:0000256" key="4">
    <source>
        <dbReference type="ARBA" id="ARBA00022771"/>
    </source>
</evidence>
<keyword evidence="6" id="KW-0156">Chromatin regulator</keyword>
<dbReference type="PROSITE" id="PS01359">
    <property type="entry name" value="ZF_PHD_1"/>
    <property type="match status" value="1"/>
</dbReference>
<feature type="compositionally biased region" description="Acidic residues" evidence="11">
    <location>
        <begin position="1248"/>
        <end position="1261"/>
    </location>
</feature>
<dbReference type="PROSITE" id="PS50016">
    <property type="entry name" value="ZF_PHD_2"/>
    <property type="match status" value="2"/>
</dbReference>
<dbReference type="GO" id="GO:0005654">
    <property type="term" value="C:nucleoplasm"/>
    <property type="evidence" value="ECO:0007669"/>
    <property type="project" value="UniProtKB-ARBA"/>
</dbReference>
<dbReference type="InterPro" id="IPR013637">
    <property type="entry name" value="Lys_sp_deMease-like_dom"/>
</dbReference>
<keyword evidence="7" id="KW-0223">Dioxygenase</keyword>
<keyword evidence="5" id="KW-0862">Zinc</keyword>
<dbReference type="InterPro" id="IPR013083">
    <property type="entry name" value="Znf_RING/FYVE/PHD"/>
</dbReference>
<dbReference type="GO" id="GO:0034647">
    <property type="term" value="F:histone H3K4me/H3K4me2/H3K4me3 demethylase activity"/>
    <property type="evidence" value="ECO:0007669"/>
    <property type="project" value="TreeGrafter"/>
</dbReference>
<feature type="domain" description="PHD-type" evidence="12">
    <location>
        <begin position="1259"/>
        <end position="1314"/>
    </location>
</feature>
<organism evidence="14">
    <name type="scientific">Cuerna arida</name>
    <dbReference type="NCBI Taxonomy" id="1464854"/>
    <lineage>
        <taxon>Eukaryota</taxon>
        <taxon>Metazoa</taxon>
        <taxon>Ecdysozoa</taxon>
        <taxon>Arthropoda</taxon>
        <taxon>Hexapoda</taxon>
        <taxon>Insecta</taxon>
        <taxon>Pterygota</taxon>
        <taxon>Neoptera</taxon>
        <taxon>Paraneoptera</taxon>
        <taxon>Hemiptera</taxon>
        <taxon>Auchenorrhyncha</taxon>
        <taxon>Membracoidea</taxon>
        <taxon>Cicadellidae</taxon>
        <taxon>Cicadellinae</taxon>
        <taxon>Proconiini</taxon>
        <taxon>Cuerna</taxon>
    </lineage>
</organism>
<feature type="domain" description="JmjC" evidence="13">
    <location>
        <begin position="158"/>
        <end position="324"/>
    </location>
</feature>
<comment type="subcellular location">
    <subcellularLocation>
        <location evidence="1">Nucleus</location>
    </subcellularLocation>
</comment>
<dbReference type="PANTHER" id="PTHR10694">
    <property type="entry name" value="LYSINE-SPECIFIC DEMETHYLASE"/>
    <property type="match status" value="1"/>
</dbReference>
<keyword evidence="9" id="KW-0539">Nucleus</keyword>
<dbReference type="GO" id="GO:0008270">
    <property type="term" value="F:zinc ion binding"/>
    <property type="evidence" value="ECO:0007669"/>
    <property type="project" value="UniProtKB-KW"/>
</dbReference>
<dbReference type="SMART" id="SM00558">
    <property type="entry name" value="JmjC"/>
    <property type="match status" value="1"/>
</dbReference>
<dbReference type="InterPro" id="IPR019787">
    <property type="entry name" value="Znf_PHD-finger"/>
</dbReference>
<keyword evidence="7" id="KW-0560">Oxidoreductase</keyword>
<dbReference type="SUPFAM" id="SSF57903">
    <property type="entry name" value="FYVE/PHD zinc finger"/>
    <property type="match status" value="3"/>
</dbReference>
<keyword evidence="4 10" id="KW-0863">Zinc-finger</keyword>
<feature type="region of interest" description="Disordered" evidence="11">
    <location>
        <begin position="1144"/>
        <end position="1165"/>
    </location>
</feature>
<accession>A0A1B6ET11</accession>
<dbReference type="EMBL" id="GECZ01028711">
    <property type="protein sequence ID" value="JAS41058.1"/>
    <property type="molecule type" value="Transcribed_RNA"/>
</dbReference>
<dbReference type="CDD" id="cd15605">
    <property type="entry name" value="PHD1_Lid_like"/>
    <property type="match status" value="1"/>
</dbReference>
<dbReference type="Pfam" id="PF02373">
    <property type="entry name" value="JmjC"/>
    <property type="match status" value="1"/>
</dbReference>
<evidence type="ECO:0000256" key="2">
    <source>
        <dbReference type="ARBA" id="ARBA00022723"/>
    </source>
</evidence>
<feature type="domain" description="PHD-type" evidence="12">
    <location>
        <begin position="13"/>
        <end position="63"/>
    </location>
</feature>
<evidence type="ECO:0000256" key="8">
    <source>
        <dbReference type="ARBA" id="ARBA00023004"/>
    </source>
</evidence>
<dbReference type="Pfam" id="PF00628">
    <property type="entry name" value="PHD"/>
    <property type="match status" value="2"/>
</dbReference>
<dbReference type="FunFam" id="2.60.120.650:FF:000028">
    <property type="entry name" value="Lysine-specific demethylase lid"/>
    <property type="match status" value="1"/>
</dbReference>
<dbReference type="GO" id="GO:0000785">
    <property type="term" value="C:chromatin"/>
    <property type="evidence" value="ECO:0007669"/>
    <property type="project" value="TreeGrafter"/>
</dbReference>
<dbReference type="InterPro" id="IPR001965">
    <property type="entry name" value="Znf_PHD"/>
</dbReference>
<feature type="non-terminal residue" evidence="14">
    <location>
        <position position="1"/>
    </location>
</feature>
<dbReference type="FunFam" id="3.30.40.10:FF:000023">
    <property type="entry name" value="Lysine (K)-specific demethylase 5A"/>
    <property type="match status" value="1"/>
</dbReference>
<evidence type="ECO:0008006" key="15">
    <source>
        <dbReference type="Google" id="ProtNLM"/>
    </source>
</evidence>
<keyword evidence="8" id="KW-0408">Iron</keyword>
<evidence type="ECO:0000259" key="13">
    <source>
        <dbReference type="PROSITE" id="PS51184"/>
    </source>
</evidence>
<evidence type="ECO:0000256" key="1">
    <source>
        <dbReference type="ARBA" id="ARBA00004123"/>
    </source>
</evidence>
<dbReference type="Pfam" id="PF02928">
    <property type="entry name" value="zf-C5HC2"/>
    <property type="match status" value="1"/>
</dbReference>
<dbReference type="Gene3D" id="3.30.40.10">
    <property type="entry name" value="Zinc/RING finger domain, C3HC4 (zinc finger)"/>
    <property type="match status" value="3"/>
</dbReference>
<evidence type="ECO:0000256" key="9">
    <source>
        <dbReference type="ARBA" id="ARBA00023242"/>
    </source>
</evidence>
<evidence type="ECO:0000259" key="12">
    <source>
        <dbReference type="PROSITE" id="PS50016"/>
    </source>
</evidence>
<evidence type="ECO:0000256" key="11">
    <source>
        <dbReference type="SAM" id="MobiDB-lite"/>
    </source>
</evidence>
<dbReference type="CDD" id="cd15610">
    <property type="entry name" value="PHD3_KDM5A_like"/>
    <property type="match status" value="1"/>
</dbReference>
<dbReference type="InterPro" id="IPR019786">
    <property type="entry name" value="Zinc_finger_PHD-type_CS"/>
</dbReference>
<gene>
    <name evidence="14" type="ORF">g.10708</name>
</gene>
<sequence length="1371" mass="156273">GKKMAFEDDPLAKYVCHKCARGDAEEFMLLCDGCDDSYHTFCLMPPLLEIPKGDWRCPKCVAEEVSKPTEAFGFEQAQREYTLQQFGEMADQFKSDYFNMPVHRVPTNLVEKEFWRIVSSIEEDVTVEYGADLHTMDHGSGFPTKQTVTNKSSCDTKKYAESSWNLNNLPVLEGSVLGHINADISGMKVPWMYVGMCFATFCWHNEDHWSYSINYLHWGEPKTWYGVPGSKAEIFETAMKSAAPELFQSQPDLLHQLVTIMNPNVLMESGVPVYRTDQHAGEFVITFPRAYHAGFNQGYNFAEAVNFAPADWMNMGRECINHYSTLHRFCVFSHDELVCKMAVQPENLDLRIAASTYHDMLVMVDTEKKLRKTLLDAGVVKAEREAFELLPDDERQCEHCKTTCFLSAVTCTCSPNMLVCPKHLSNLCQCTNNKNKTMRYRYTLDELPVMIQKLKLKAESFDKWVESVKNALDENTATTLDLDDLKGLLAEAEEKKFPDSELLQGLSLAIQEAEKCASVAQQLDNSRMRTRTRLAHDNRCKLTVEELTLFHEQIQELACKIKEEELIRSLLEKVLEFQEEANKLLSRDIVESKVLESVIETGFFLNIDLVELPNLKEKLEQMRWLEEVKLIREDNEQMTIEAIRELIEKAESIIPFPELEHNMKELQELLVKMEQWEIKAQRCLDIKEMQEMKTWEDLLEEANGINAHLPSKSAIKEILKKAKDWISKAESAIGSEGQCFPYMEVVEDLVNRGQQQLVRTEQLPKLEEILNLAVVWREKASRVFLRKNTPYTLMETLIPRPELGLAMLRQKKKGRDATLPCCISGVKLQGSIDPASVVAAFKRAEKAELEAMLQLREENELKKRVNSLDSKFCICRKPLHGNMNECALCKDWFHVSCVPLMKGVVRTSNPTIGEKGKPITYLSDTKFLCPICMRSRRPRLDTILTLLVNLQSLPVRLPEGEALQCLTERAMSWQDKARKMLEWPEMQGALARLTALSLRASEAAARQKTEKIISSELKKAACKPELNRRVAAISPLSGLQTTKEEVPSEDSAPSSPTFEESTGSESHSYSNSEHAYSTVSKMRVKKHLRKSPLVPRLMEEPPLALSQEGLLKLQELMTEGDLMEVSLEETNVIWRILQATKPQNLRHKCHDDEDESETDSETMKTLKERVARSKRIFEDIDISSGNYPSTSSGATSNTKKLKVRNPRDTSKDKKYLQEGGNRERKKRTVREAGPAGKKSGKSKRSRQDDDEESSDEEEDELCAAPVCRRPTGHEVDWVQCDGGCEQWFHLHCVGLGKNDIREDEDYICKQCFRADTYVVEEEMDLSQVKQEPCESQDNVEDNMEISSLFSLPVGVPEDMLTDPLAPTSPQQ</sequence>
<feature type="region of interest" description="Disordered" evidence="11">
    <location>
        <begin position="1033"/>
        <end position="1083"/>
    </location>
</feature>
<keyword evidence="3" id="KW-0677">Repeat</keyword>
<protein>
    <recommendedName>
        <fullName evidence="15">[Histone H3]-trimethyl-L-lysine(4) demethylase</fullName>
    </recommendedName>
</protein>
<keyword evidence="2" id="KW-0479">Metal-binding</keyword>
<dbReference type="Gene3D" id="2.60.120.650">
    <property type="entry name" value="Cupin"/>
    <property type="match status" value="1"/>
</dbReference>
<dbReference type="InterPro" id="IPR011011">
    <property type="entry name" value="Znf_FYVE_PHD"/>
</dbReference>
<dbReference type="InterPro" id="IPR003347">
    <property type="entry name" value="JmjC_dom"/>
</dbReference>
<feature type="region of interest" description="Disordered" evidence="11">
    <location>
        <begin position="1182"/>
        <end position="1261"/>
    </location>
</feature>
<dbReference type="Pfam" id="PF08429">
    <property type="entry name" value="PLU-1"/>
    <property type="match status" value="1"/>
</dbReference>
<feature type="compositionally biased region" description="Polar residues" evidence="11">
    <location>
        <begin position="1051"/>
        <end position="1080"/>
    </location>
</feature>
<dbReference type="PROSITE" id="PS51184">
    <property type="entry name" value="JMJC"/>
    <property type="match status" value="1"/>
</dbReference>
<evidence type="ECO:0000256" key="6">
    <source>
        <dbReference type="ARBA" id="ARBA00022853"/>
    </source>
</evidence>
<evidence type="ECO:0000256" key="5">
    <source>
        <dbReference type="ARBA" id="ARBA00022833"/>
    </source>
</evidence>
<dbReference type="SUPFAM" id="SSF51197">
    <property type="entry name" value="Clavaminate synthase-like"/>
    <property type="match status" value="1"/>
</dbReference>
<evidence type="ECO:0000256" key="3">
    <source>
        <dbReference type="ARBA" id="ARBA00022737"/>
    </source>
</evidence>
<evidence type="ECO:0000256" key="7">
    <source>
        <dbReference type="ARBA" id="ARBA00022964"/>
    </source>
</evidence>
<dbReference type="GO" id="GO:0006355">
    <property type="term" value="P:regulation of DNA-templated transcription"/>
    <property type="evidence" value="ECO:0007669"/>
    <property type="project" value="TreeGrafter"/>
</dbReference>
<name>A0A1B6ET11_9HEMI</name>
<dbReference type="SMART" id="SM00249">
    <property type="entry name" value="PHD"/>
    <property type="match status" value="3"/>
</dbReference>